<dbReference type="Proteomes" id="UP000019384">
    <property type="component" value="Unassembled WGS sequence"/>
</dbReference>
<organism evidence="1 2">
    <name type="scientific">Kuraishia capsulata CBS 1993</name>
    <dbReference type="NCBI Taxonomy" id="1382522"/>
    <lineage>
        <taxon>Eukaryota</taxon>
        <taxon>Fungi</taxon>
        <taxon>Dikarya</taxon>
        <taxon>Ascomycota</taxon>
        <taxon>Saccharomycotina</taxon>
        <taxon>Pichiomycetes</taxon>
        <taxon>Pichiales</taxon>
        <taxon>Pichiaceae</taxon>
        <taxon>Kuraishia</taxon>
    </lineage>
</organism>
<evidence type="ECO:0000313" key="1">
    <source>
        <dbReference type="EMBL" id="CDK25630.1"/>
    </source>
</evidence>
<accession>W6MUH6</accession>
<dbReference type="EMBL" id="HG793126">
    <property type="protein sequence ID" value="CDK25630.1"/>
    <property type="molecule type" value="Genomic_DNA"/>
</dbReference>
<dbReference type="AlphaFoldDB" id="W6MUH6"/>
<protein>
    <submittedName>
        <fullName evidence="1">Uncharacterized protein</fullName>
    </submittedName>
</protein>
<sequence>MTVADSHDTFISDEDDDFWYVYKPLILECTPTTCHEQLLTSNLPVHYVLRNLTYLTRTLSHVHVDTKFVSFVTIISDKIRNSTANVLDVVGYTMTPVWSIR</sequence>
<keyword evidence="2" id="KW-1185">Reference proteome</keyword>
<name>W6MUH6_9ASCO</name>
<evidence type="ECO:0000313" key="2">
    <source>
        <dbReference type="Proteomes" id="UP000019384"/>
    </source>
</evidence>
<dbReference type="GeneID" id="34519030"/>
<reference evidence="1" key="1">
    <citation type="submission" date="2013-12" db="EMBL/GenBank/DDBJ databases">
        <authorList>
            <person name="Genoscope - CEA"/>
        </authorList>
    </citation>
    <scope>NUCLEOTIDE SEQUENCE</scope>
    <source>
        <strain evidence="1">CBS 1993</strain>
    </source>
</reference>
<gene>
    <name evidence="1" type="ORF">KUCA_T00001600001</name>
</gene>
<proteinExistence type="predicted"/>
<dbReference type="HOGENOM" id="CLU_2292117_0_0_1"/>
<reference evidence="1" key="2">
    <citation type="submission" date="2014-02" db="EMBL/GenBank/DDBJ databases">
        <title>Complete DNA sequence of /Kuraishia capsulata/ illustrates novel genomic features among budding yeasts (/Saccharomycotina/).</title>
        <authorList>
            <person name="Morales L."/>
            <person name="Noel B."/>
            <person name="Porcel B."/>
            <person name="Marcet-Houben M."/>
            <person name="Hullo M-F."/>
            <person name="Sacerdot C."/>
            <person name="Tekaia F."/>
            <person name="Leh-Louis V."/>
            <person name="Despons L."/>
            <person name="Khanna V."/>
            <person name="Aury J-M."/>
            <person name="Barbe V."/>
            <person name="Couloux A."/>
            <person name="Labadie K."/>
            <person name="Pelletier E."/>
            <person name="Souciet J-L."/>
            <person name="Boekhout T."/>
            <person name="Gabaldon T."/>
            <person name="Wincker P."/>
            <person name="Dujon B."/>
        </authorList>
    </citation>
    <scope>NUCLEOTIDE SEQUENCE</scope>
    <source>
        <strain evidence="1">CBS 1993</strain>
    </source>
</reference>
<dbReference type="RefSeq" id="XP_022457642.1">
    <property type="nucleotide sequence ID" value="XM_022603798.1"/>
</dbReference>